<dbReference type="CDD" id="cd03469">
    <property type="entry name" value="Rieske_RO_Alpha_N"/>
    <property type="match status" value="1"/>
</dbReference>
<evidence type="ECO:0000259" key="8">
    <source>
        <dbReference type="PROSITE" id="PS51296"/>
    </source>
</evidence>
<evidence type="ECO:0000256" key="6">
    <source>
        <dbReference type="ARBA" id="ARBA00023014"/>
    </source>
</evidence>
<dbReference type="InterPro" id="IPR036922">
    <property type="entry name" value="Rieske_2Fe-2S_sf"/>
</dbReference>
<feature type="domain" description="Rieske" evidence="8">
    <location>
        <begin position="51"/>
        <end position="157"/>
    </location>
</feature>
<dbReference type="GO" id="GO:0051537">
    <property type="term" value="F:2 iron, 2 sulfur cluster binding"/>
    <property type="evidence" value="ECO:0007669"/>
    <property type="project" value="UniProtKB-KW"/>
</dbReference>
<evidence type="ECO:0000313" key="9">
    <source>
        <dbReference type="EMBL" id="MEJ8567367.1"/>
    </source>
</evidence>
<evidence type="ECO:0000256" key="5">
    <source>
        <dbReference type="ARBA" id="ARBA00023004"/>
    </source>
</evidence>
<dbReference type="SUPFAM" id="SSF50022">
    <property type="entry name" value="ISP domain"/>
    <property type="match status" value="1"/>
</dbReference>
<dbReference type="Gene3D" id="2.102.10.10">
    <property type="entry name" value="Rieske [2Fe-2S] iron-sulphur domain"/>
    <property type="match status" value="1"/>
</dbReference>
<accession>A0AAW9RBL5</accession>
<keyword evidence="6" id="KW-0411">Iron-sulfur</keyword>
<keyword evidence="3" id="KW-0479">Metal-binding</keyword>
<name>A0AAW9RBL5_9GAMM</name>
<dbReference type="Pfam" id="PF00355">
    <property type="entry name" value="Rieske"/>
    <property type="match status" value="1"/>
</dbReference>
<dbReference type="GO" id="GO:0005506">
    <property type="term" value="F:iron ion binding"/>
    <property type="evidence" value="ECO:0007669"/>
    <property type="project" value="InterPro"/>
</dbReference>
<dbReference type="CDD" id="cd08882">
    <property type="entry name" value="RHO_alpha_C_MupW-like"/>
    <property type="match status" value="1"/>
</dbReference>
<dbReference type="AlphaFoldDB" id="A0AAW9RBL5"/>
<protein>
    <submittedName>
        <fullName evidence="9">Aromatic ring-hydroxylating dioxygenase subunit alpha</fullName>
    </submittedName>
</protein>
<dbReference type="InterPro" id="IPR017941">
    <property type="entry name" value="Rieske_2Fe-2S"/>
</dbReference>
<dbReference type="PANTHER" id="PTHR43756">
    <property type="entry name" value="CHOLINE MONOOXYGENASE, CHLOROPLASTIC"/>
    <property type="match status" value="1"/>
</dbReference>
<keyword evidence="4" id="KW-0560">Oxidoreductase</keyword>
<evidence type="ECO:0000313" key="10">
    <source>
        <dbReference type="Proteomes" id="UP001359886"/>
    </source>
</evidence>
<evidence type="ECO:0000256" key="1">
    <source>
        <dbReference type="ARBA" id="ARBA00001962"/>
    </source>
</evidence>
<dbReference type="Proteomes" id="UP001359886">
    <property type="component" value="Unassembled WGS sequence"/>
</dbReference>
<keyword evidence="5" id="KW-0408">Iron</keyword>
<dbReference type="Gene3D" id="3.90.380.10">
    <property type="entry name" value="Naphthalene 1,2-dioxygenase Alpha Subunit, Chain A, domain 1"/>
    <property type="match status" value="1"/>
</dbReference>
<sequence>MLDETTENARMTPLDKAPDPDIPDTIIAKERYTDPDFMRLEWDRLWSRVWLLGCMEQDLPEPGDYVVTEIGRESILIVRQPDRGLRAFYNVCQHRGNLLRPSGAGHAASFQCAYHHWEYHLDGRFKHIPDAETFPQGTPCTGLEELPCEAWAGLVFFSLNPDVGPLAEYLGEIPEHLDPYNLPRMARERNVTVEWDCNWKTSVDAFNESYHVQGIHPQLLWHLDDLNIQIDCYERHNRYLIKFAKLSPRVNQPPDIPPGIKGLMKDAGMDPADYYGRVKDVRADLQAWKRQNGTAHGKDYSRLHDAQLTDDFHYLIFPNITLNMHADDYWLFRQRPHATDPNRMYFDIWTFKLIPEGEEWPEPPEHQQFHHGEKSIGLVLDQDAANLPGVQRGMNSAGYRGLWLGKQELRIRHFHKVIDDYIYGPEGKPDGAL</sequence>
<comment type="cofactor">
    <cofactor evidence="1">
        <name>Fe cation</name>
        <dbReference type="ChEBI" id="CHEBI:24875"/>
    </cofactor>
</comment>
<dbReference type="GO" id="GO:0051213">
    <property type="term" value="F:dioxygenase activity"/>
    <property type="evidence" value="ECO:0007669"/>
    <property type="project" value="UniProtKB-KW"/>
</dbReference>
<evidence type="ECO:0000256" key="2">
    <source>
        <dbReference type="ARBA" id="ARBA00022714"/>
    </source>
</evidence>
<dbReference type="RefSeq" id="WP_354694692.1">
    <property type="nucleotide sequence ID" value="NZ_JAZHOG010000004.1"/>
</dbReference>
<keyword evidence="2" id="KW-0001">2Fe-2S</keyword>
<dbReference type="SUPFAM" id="SSF55961">
    <property type="entry name" value="Bet v1-like"/>
    <property type="match status" value="1"/>
</dbReference>
<dbReference type="PANTHER" id="PTHR43756:SF5">
    <property type="entry name" value="CHOLINE MONOOXYGENASE, CHLOROPLASTIC"/>
    <property type="match status" value="1"/>
</dbReference>
<keyword evidence="10" id="KW-1185">Reference proteome</keyword>
<reference evidence="9 10" key="1">
    <citation type="submission" date="2024-02" db="EMBL/GenBank/DDBJ databases">
        <title>A novel Wenzhouxiangellaceae bacterium, isolated from coastal sediments.</title>
        <authorList>
            <person name="Du Z.-J."/>
            <person name="Ye Y.-Q."/>
            <person name="Zhang X.-Y."/>
        </authorList>
    </citation>
    <scope>NUCLEOTIDE SEQUENCE [LARGE SCALE GENOMIC DNA]</scope>
    <source>
        <strain evidence="9 10">CH-27</strain>
    </source>
</reference>
<proteinExistence type="predicted"/>
<gene>
    <name evidence="9" type="ORF">V3330_06980</name>
</gene>
<feature type="region of interest" description="Disordered" evidence="7">
    <location>
        <begin position="1"/>
        <end position="22"/>
    </location>
</feature>
<dbReference type="EMBL" id="JAZHOG010000004">
    <property type="protein sequence ID" value="MEJ8567367.1"/>
    <property type="molecule type" value="Genomic_DNA"/>
</dbReference>
<evidence type="ECO:0000256" key="7">
    <source>
        <dbReference type="SAM" id="MobiDB-lite"/>
    </source>
</evidence>
<dbReference type="InterPro" id="IPR001663">
    <property type="entry name" value="Rng_hydr_dOase-A"/>
</dbReference>
<organism evidence="9 10">
    <name type="scientific">Elongatibacter sediminis</name>
    <dbReference type="NCBI Taxonomy" id="3119006"/>
    <lineage>
        <taxon>Bacteria</taxon>
        <taxon>Pseudomonadati</taxon>
        <taxon>Pseudomonadota</taxon>
        <taxon>Gammaproteobacteria</taxon>
        <taxon>Chromatiales</taxon>
        <taxon>Wenzhouxiangellaceae</taxon>
        <taxon>Elongatibacter</taxon>
    </lineage>
</organism>
<evidence type="ECO:0000256" key="4">
    <source>
        <dbReference type="ARBA" id="ARBA00023002"/>
    </source>
</evidence>
<comment type="caution">
    <text evidence="9">The sequence shown here is derived from an EMBL/GenBank/DDBJ whole genome shotgun (WGS) entry which is preliminary data.</text>
</comment>
<dbReference type="Pfam" id="PF00848">
    <property type="entry name" value="Ring_hydroxyl_A"/>
    <property type="match status" value="1"/>
</dbReference>
<keyword evidence="9" id="KW-0223">Dioxygenase</keyword>
<evidence type="ECO:0000256" key="3">
    <source>
        <dbReference type="ARBA" id="ARBA00022723"/>
    </source>
</evidence>
<dbReference type="InterPro" id="IPR015879">
    <property type="entry name" value="Ring_hydroxy_dOase_asu_C_dom"/>
</dbReference>
<dbReference type="PRINTS" id="PR00090">
    <property type="entry name" value="RNGDIOXGNASE"/>
</dbReference>
<dbReference type="PROSITE" id="PS51296">
    <property type="entry name" value="RIESKE"/>
    <property type="match status" value="1"/>
</dbReference>